<organism evidence="1 2">
    <name type="scientific">Sulfitobacter alexandrii</name>
    <dbReference type="NCBI Taxonomy" id="1917485"/>
    <lineage>
        <taxon>Bacteria</taxon>
        <taxon>Pseudomonadati</taxon>
        <taxon>Pseudomonadota</taxon>
        <taxon>Alphaproteobacteria</taxon>
        <taxon>Rhodobacterales</taxon>
        <taxon>Roseobacteraceae</taxon>
        <taxon>Sulfitobacter</taxon>
    </lineage>
</organism>
<dbReference type="EMBL" id="CP018076">
    <property type="protein sequence ID" value="APE42743.1"/>
    <property type="molecule type" value="Genomic_DNA"/>
</dbReference>
<dbReference type="Proteomes" id="UP000181897">
    <property type="component" value="Chromosome"/>
</dbReference>
<name>A0A1J0WEJ7_9RHOB</name>
<reference evidence="1 2" key="1">
    <citation type="submission" date="2016-11" db="EMBL/GenBank/DDBJ databases">
        <title>Complete genome sequence of Sulfitobacter sp. AM1-D1, a toxic bacteria associated with marine dinoflagellate Alexandrium minutum in East China Sea.</title>
        <authorList>
            <person name="Yang Q."/>
            <person name="Zhang X."/>
            <person name="Tian X."/>
        </authorList>
    </citation>
    <scope>NUCLEOTIDE SEQUENCE [LARGE SCALE GENOMIC DNA]</scope>
    <source>
        <strain evidence="1 2">AM1-D1</strain>
    </source>
</reference>
<evidence type="ECO:0000313" key="1">
    <source>
        <dbReference type="EMBL" id="APE42743.1"/>
    </source>
</evidence>
<gene>
    <name evidence="1" type="ORF">BOO69_04385</name>
</gene>
<accession>A0A1J0WEJ7</accession>
<evidence type="ECO:0000313" key="2">
    <source>
        <dbReference type="Proteomes" id="UP000181897"/>
    </source>
</evidence>
<dbReference type="KEGG" id="suam:BOO69_04385"/>
<dbReference type="RefSeq" id="WP_071970662.1">
    <property type="nucleotide sequence ID" value="NZ_CP018076.1"/>
</dbReference>
<proteinExistence type="predicted"/>
<sequence length="70" mass="7485">MDDSANSLLHGDPRQNLLEAAKLVEDAAYEMATSQSSRLVSELIVIAADLDRIASSMAHHHGKRDGAARG</sequence>
<protein>
    <submittedName>
        <fullName evidence="1">Uncharacterized protein</fullName>
    </submittedName>
</protein>
<dbReference type="AlphaFoldDB" id="A0A1J0WEJ7"/>
<keyword evidence="2" id="KW-1185">Reference proteome</keyword>